<dbReference type="EMBL" id="JBGUBD010000003">
    <property type="protein sequence ID" value="MFA9477814.1"/>
    <property type="molecule type" value="Genomic_DNA"/>
</dbReference>
<keyword evidence="1" id="KW-0560">Oxidoreductase</keyword>
<dbReference type="PANTHER" id="PTHR20883">
    <property type="entry name" value="PHYTANOYL-COA DIOXYGENASE DOMAIN CONTAINING 1"/>
    <property type="match status" value="1"/>
</dbReference>
<proteinExistence type="predicted"/>
<dbReference type="GO" id="GO:0051213">
    <property type="term" value="F:dioxygenase activity"/>
    <property type="evidence" value="ECO:0007669"/>
    <property type="project" value="UniProtKB-KW"/>
</dbReference>
<dbReference type="Pfam" id="PF05721">
    <property type="entry name" value="PhyH"/>
    <property type="match status" value="1"/>
</dbReference>
<sequence>MASSSQPTAPAGLDLIDQPYSVTPEQLKQFREDGFIKLKDVFDQAVLNHYGDVITRLTLDHNPNKDTPLEKRSTYGKAFIQVGHLWHKDADAKAFTFSQRIARIAAELLGTRGVRLYHDQSLYKEPGGGFTPWHVDQQYWPMASARSVTAWIPLQPVPTEMGPLCFGKGSHLKNIGRDLAISDESEQRIRDAIRQEGLIEVYEPYDLGEVSFHYGWTLHRAGPNTTEQPRKVHTVIYMDQDMLLAEPKNDNQRGNWQALTSDVKVGEVMAGKNHPVIWSLDDA</sequence>
<evidence type="ECO:0000313" key="1">
    <source>
        <dbReference type="EMBL" id="MFA9477814.1"/>
    </source>
</evidence>
<gene>
    <name evidence="1" type="ORF">ACERK3_05840</name>
</gene>
<dbReference type="RefSeq" id="WP_425344739.1">
    <property type="nucleotide sequence ID" value="NZ_JBGUBD010000003.1"/>
</dbReference>
<keyword evidence="2" id="KW-1185">Reference proteome</keyword>
<accession>A0ABV4U2K0</accession>
<dbReference type="Proteomes" id="UP001575105">
    <property type="component" value="Unassembled WGS sequence"/>
</dbReference>
<reference evidence="1 2" key="1">
    <citation type="submission" date="2024-08" db="EMBL/GenBank/DDBJ databases">
        <title>Whole-genome sequencing of halo(alkali)philic microorganisms from hypersaline lakes.</title>
        <authorList>
            <person name="Sorokin D.Y."/>
            <person name="Merkel A.Y."/>
            <person name="Messina E."/>
            <person name="Yakimov M."/>
        </authorList>
    </citation>
    <scope>NUCLEOTIDE SEQUENCE [LARGE SCALE GENOMIC DNA]</scope>
    <source>
        <strain evidence="1 2">AB-hyl4</strain>
    </source>
</reference>
<keyword evidence="1" id="KW-0223">Dioxygenase</keyword>
<protein>
    <submittedName>
        <fullName evidence="1">Phytanoyl-CoA dioxygenase family protein</fullName>
    </submittedName>
</protein>
<organism evidence="1 2">
    <name type="scientific">Natronomicrosphaera hydrolytica</name>
    <dbReference type="NCBI Taxonomy" id="3242702"/>
    <lineage>
        <taxon>Bacteria</taxon>
        <taxon>Pseudomonadati</taxon>
        <taxon>Planctomycetota</taxon>
        <taxon>Phycisphaerae</taxon>
        <taxon>Phycisphaerales</taxon>
        <taxon>Phycisphaeraceae</taxon>
        <taxon>Natronomicrosphaera</taxon>
    </lineage>
</organism>
<dbReference type="Gene3D" id="2.60.120.620">
    <property type="entry name" value="q2cbj1_9rhob like domain"/>
    <property type="match status" value="1"/>
</dbReference>
<comment type="caution">
    <text evidence="1">The sequence shown here is derived from an EMBL/GenBank/DDBJ whole genome shotgun (WGS) entry which is preliminary data.</text>
</comment>
<name>A0ABV4U2K0_9BACT</name>
<evidence type="ECO:0000313" key="2">
    <source>
        <dbReference type="Proteomes" id="UP001575105"/>
    </source>
</evidence>
<dbReference type="SUPFAM" id="SSF51197">
    <property type="entry name" value="Clavaminate synthase-like"/>
    <property type="match status" value="1"/>
</dbReference>
<dbReference type="PANTHER" id="PTHR20883:SF49">
    <property type="entry name" value="PHYTANOYL-COA DIOXYGENASE"/>
    <property type="match status" value="1"/>
</dbReference>
<dbReference type="InterPro" id="IPR008775">
    <property type="entry name" value="Phytyl_CoA_dOase-like"/>
</dbReference>